<dbReference type="EMBL" id="BMFF01000003">
    <property type="protein sequence ID" value="GGC99010.1"/>
    <property type="molecule type" value="Genomic_DNA"/>
</dbReference>
<dbReference type="Proteomes" id="UP000638188">
    <property type="component" value="Unassembled WGS sequence"/>
</dbReference>
<dbReference type="RefSeq" id="WP_150278459.1">
    <property type="nucleotide sequence ID" value="NZ_BMFF01000003.1"/>
</dbReference>
<gene>
    <name evidence="1" type="ORF">GCM10007418_17830</name>
</gene>
<evidence type="ECO:0000313" key="1">
    <source>
        <dbReference type="EMBL" id="GGC99010.1"/>
    </source>
</evidence>
<accession>A0ABQ1PKY2</accession>
<sequence>MNPDLGLTYQLQALASNQPVEFLQIRFSEIDFVSHELCTTLFDVPWGEEGEAHALSLDFDQEILLELLSRLSPEAQQAFLEEVNGQMPPFHVSLPEPVMVERVWCELGEEQEVEGENFIPFVIQRLE</sequence>
<name>A0ABQ1PKY2_9GAMM</name>
<organism evidence="1 2">
    <name type="scientific">Halopseudomonas salina</name>
    <dbReference type="NCBI Taxonomy" id="1323744"/>
    <lineage>
        <taxon>Bacteria</taxon>
        <taxon>Pseudomonadati</taxon>
        <taxon>Pseudomonadota</taxon>
        <taxon>Gammaproteobacteria</taxon>
        <taxon>Pseudomonadales</taxon>
        <taxon>Pseudomonadaceae</taxon>
        <taxon>Halopseudomonas</taxon>
    </lineage>
</organism>
<evidence type="ECO:0000313" key="2">
    <source>
        <dbReference type="Proteomes" id="UP000638188"/>
    </source>
</evidence>
<protein>
    <submittedName>
        <fullName evidence="1">Uncharacterized protein</fullName>
    </submittedName>
</protein>
<proteinExistence type="predicted"/>
<comment type="caution">
    <text evidence="1">The sequence shown here is derived from an EMBL/GenBank/DDBJ whole genome shotgun (WGS) entry which is preliminary data.</text>
</comment>
<reference evidence="2" key="1">
    <citation type="journal article" date="2019" name="Int. J. Syst. Evol. Microbiol.">
        <title>The Global Catalogue of Microorganisms (GCM) 10K type strain sequencing project: providing services to taxonomists for standard genome sequencing and annotation.</title>
        <authorList>
            <consortium name="The Broad Institute Genomics Platform"/>
            <consortium name="The Broad Institute Genome Sequencing Center for Infectious Disease"/>
            <person name="Wu L."/>
            <person name="Ma J."/>
        </authorList>
    </citation>
    <scope>NUCLEOTIDE SEQUENCE [LARGE SCALE GENOMIC DNA]</scope>
    <source>
        <strain evidence="2">CGMCC 1.12482</strain>
    </source>
</reference>
<keyword evidence="2" id="KW-1185">Reference proteome</keyword>